<evidence type="ECO:0000313" key="2">
    <source>
        <dbReference type="EMBL" id="KJL23687.1"/>
    </source>
</evidence>
<comment type="caution">
    <text evidence="2">The sequence shown here is derived from an EMBL/GenBank/DDBJ whole genome shotgun (WGS) entry which is preliminary data.</text>
</comment>
<dbReference type="PATRIC" id="fig|104336.4.peg.1051"/>
<protein>
    <recommendedName>
        <fullName evidence="4">Bacterial Pleckstrin homology domain-containing protein</fullName>
    </recommendedName>
</protein>
<feature type="transmembrane region" description="Helical" evidence="1">
    <location>
        <begin position="41"/>
        <end position="64"/>
    </location>
</feature>
<proteinExistence type="predicted"/>
<dbReference type="AlphaFoldDB" id="A0A0F0KS19"/>
<dbReference type="Proteomes" id="UP000033572">
    <property type="component" value="Unassembled WGS sequence"/>
</dbReference>
<feature type="transmembrane region" description="Helical" evidence="1">
    <location>
        <begin position="12"/>
        <end position="35"/>
    </location>
</feature>
<evidence type="ECO:0000313" key="3">
    <source>
        <dbReference type="Proteomes" id="UP000033572"/>
    </source>
</evidence>
<reference evidence="2 3" key="1">
    <citation type="submission" date="2015-02" db="EMBL/GenBank/DDBJ databases">
        <title>Draft genome sequences of ten Microbacterium spp. with emphasis on heavy metal contaminated environments.</title>
        <authorList>
            <person name="Corretto E."/>
        </authorList>
    </citation>
    <scope>NUCLEOTIDE SEQUENCE [LARGE SCALE GENOMIC DNA]</scope>
    <source>
        <strain evidence="2 3">DSM 12966</strain>
    </source>
</reference>
<accession>A0A0F0KS19</accession>
<keyword evidence="1" id="KW-0472">Membrane</keyword>
<name>A0A0F0KS19_9MICO</name>
<keyword evidence="1" id="KW-1133">Transmembrane helix</keyword>
<dbReference type="EMBL" id="JYIU01000035">
    <property type="protein sequence ID" value="KJL23687.1"/>
    <property type="molecule type" value="Genomic_DNA"/>
</dbReference>
<evidence type="ECO:0008006" key="4">
    <source>
        <dbReference type="Google" id="ProtNLM"/>
    </source>
</evidence>
<evidence type="ECO:0000256" key="1">
    <source>
        <dbReference type="SAM" id="Phobius"/>
    </source>
</evidence>
<sequence length="162" mass="17283">MFRETLIGPRWLAVAGVSTLVFLAVITAISTPVVVGNVEEIGGWVIALLIAGFILILGAGLVGLDRRIRVSVSATHIDAHLSLFRVMHIPVTDVDKVEVADVSPSQAGGLGWRIVGSDRFVLWSSGSAVWLTLTNEGSRVIRSDRSEELRDAIQSVSQASPA</sequence>
<organism evidence="2 3">
    <name type="scientific">Microbacterium foliorum</name>
    <dbReference type="NCBI Taxonomy" id="104336"/>
    <lineage>
        <taxon>Bacteria</taxon>
        <taxon>Bacillati</taxon>
        <taxon>Actinomycetota</taxon>
        <taxon>Actinomycetes</taxon>
        <taxon>Micrococcales</taxon>
        <taxon>Microbacteriaceae</taxon>
        <taxon>Microbacterium</taxon>
    </lineage>
</organism>
<keyword evidence="1" id="KW-0812">Transmembrane</keyword>
<gene>
    <name evidence="2" type="ORF">RN50_01027</name>
</gene>
<keyword evidence="3" id="KW-1185">Reference proteome</keyword>